<organism evidence="2 3">
    <name type="scientific">Cherax quadricarinatus</name>
    <name type="common">Australian red claw crayfish</name>
    <dbReference type="NCBI Taxonomy" id="27406"/>
    <lineage>
        <taxon>Eukaryota</taxon>
        <taxon>Metazoa</taxon>
        <taxon>Ecdysozoa</taxon>
        <taxon>Arthropoda</taxon>
        <taxon>Crustacea</taxon>
        <taxon>Multicrustacea</taxon>
        <taxon>Malacostraca</taxon>
        <taxon>Eumalacostraca</taxon>
        <taxon>Eucarida</taxon>
        <taxon>Decapoda</taxon>
        <taxon>Pleocyemata</taxon>
        <taxon>Astacidea</taxon>
        <taxon>Parastacoidea</taxon>
        <taxon>Parastacidae</taxon>
        <taxon>Cherax</taxon>
    </lineage>
</organism>
<evidence type="ECO:0000313" key="3">
    <source>
        <dbReference type="Proteomes" id="UP001445076"/>
    </source>
</evidence>
<reference evidence="2 3" key="1">
    <citation type="journal article" date="2024" name="BMC Genomics">
        <title>Genome assembly of redclaw crayfish (Cherax quadricarinatus) provides insights into its immune adaptation and hypoxia tolerance.</title>
        <authorList>
            <person name="Liu Z."/>
            <person name="Zheng J."/>
            <person name="Li H."/>
            <person name="Fang K."/>
            <person name="Wang S."/>
            <person name="He J."/>
            <person name="Zhou D."/>
            <person name="Weng S."/>
            <person name="Chi M."/>
            <person name="Gu Z."/>
            <person name="He J."/>
            <person name="Li F."/>
            <person name="Wang M."/>
        </authorList>
    </citation>
    <scope>NUCLEOTIDE SEQUENCE [LARGE SCALE GENOMIC DNA]</scope>
    <source>
        <strain evidence="2">ZL_2023a</strain>
    </source>
</reference>
<proteinExistence type="predicted"/>
<keyword evidence="1" id="KW-0732">Signal</keyword>
<keyword evidence="3" id="KW-1185">Reference proteome</keyword>
<feature type="signal peptide" evidence="1">
    <location>
        <begin position="1"/>
        <end position="24"/>
    </location>
</feature>
<feature type="chain" id="PRO_5043945739" evidence="1">
    <location>
        <begin position="25"/>
        <end position="133"/>
    </location>
</feature>
<evidence type="ECO:0000313" key="2">
    <source>
        <dbReference type="EMBL" id="KAK8727228.1"/>
    </source>
</evidence>
<gene>
    <name evidence="2" type="ORF">OTU49_009768</name>
</gene>
<dbReference type="EMBL" id="JARKIK010000076">
    <property type="protein sequence ID" value="KAK8727228.1"/>
    <property type="molecule type" value="Genomic_DNA"/>
</dbReference>
<evidence type="ECO:0000256" key="1">
    <source>
        <dbReference type="SAM" id="SignalP"/>
    </source>
</evidence>
<protein>
    <submittedName>
        <fullName evidence="2">Uncharacterized protein</fullName>
    </submittedName>
</protein>
<name>A0AAW0W9H2_CHEQU</name>
<accession>A0AAW0W9H2</accession>
<comment type="caution">
    <text evidence="2">The sequence shown here is derived from an EMBL/GenBank/DDBJ whole genome shotgun (WGS) entry which is preliminary data.</text>
</comment>
<dbReference type="Proteomes" id="UP001445076">
    <property type="component" value="Unassembled WGS sequence"/>
</dbReference>
<sequence>MAWRGVAALAWLLVVCVVVGSVEGKPGGQASQEDDSPGHNPVNNVWEYAFIHDRTNLGPRAGAQPITTTASNNNPCLWSIVQCCGASMISTRESCFEELGCPGAWFDNLCSAEFMRTAQEEVGRLFTNGLGRK</sequence>
<dbReference type="AlphaFoldDB" id="A0AAW0W9H2"/>